<reference evidence="2" key="1">
    <citation type="submission" date="2019-04" db="EMBL/GenBank/DDBJ databases">
        <title>Friends and foes A comparative genomics studyof 23 Aspergillus species from section Flavi.</title>
        <authorList>
            <consortium name="DOE Joint Genome Institute"/>
            <person name="Kjaerbolling I."/>
            <person name="Vesth T."/>
            <person name="Frisvad J.C."/>
            <person name="Nybo J.L."/>
            <person name="Theobald S."/>
            <person name="Kildgaard S."/>
            <person name="Isbrandt T."/>
            <person name="Kuo A."/>
            <person name="Sato A."/>
            <person name="Lyhne E.K."/>
            <person name="Kogle M.E."/>
            <person name="Wiebenga A."/>
            <person name="Kun R.S."/>
            <person name="Lubbers R.J."/>
            <person name="Makela M.R."/>
            <person name="Barry K."/>
            <person name="Chovatia M."/>
            <person name="Clum A."/>
            <person name="Daum C."/>
            <person name="Haridas S."/>
            <person name="He G."/>
            <person name="LaButti K."/>
            <person name="Lipzen A."/>
            <person name="Mondo S."/>
            <person name="Riley R."/>
            <person name="Salamov A."/>
            <person name="Simmons B.A."/>
            <person name="Magnuson J.K."/>
            <person name="Henrissat B."/>
            <person name="Mortensen U.H."/>
            <person name="Larsen T.O."/>
            <person name="Devries R.P."/>
            <person name="Grigoriev I.V."/>
            <person name="Machida M."/>
            <person name="Baker S.E."/>
            <person name="Andersen M.R."/>
        </authorList>
    </citation>
    <scope>NUCLEOTIDE SEQUENCE [LARGE SCALE GENOMIC DNA]</scope>
    <source>
        <strain evidence="2">CBS 553.77</strain>
    </source>
</reference>
<dbReference type="EMBL" id="ML739147">
    <property type="protein sequence ID" value="KAE8351972.1"/>
    <property type="molecule type" value="Genomic_DNA"/>
</dbReference>
<dbReference type="InterPro" id="IPR029063">
    <property type="entry name" value="SAM-dependent_MTases_sf"/>
</dbReference>
<name>A0A5N6Z2S7_9EURO</name>
<sequence>MRICLLQVSPNDSRDSNLDGVNDRSDLARYTDQHVFEDRFIRKHQAKQDLNLAVAESFDLYINYLWGGREDGVAGVDAVKYLKSLDVPFIGLPSHLLEDREIGFCKNTGRRNVPLIVRSRRPSGDKAGLVECSVCADRKDGSPTAAVSDYRCTVIEMGNTPVALSPTIYPVFLTGQGTALSRVENPSLYDGIRQVAEEAFYSNDMHGCSWCTVHIHTDDGTPSVIGIDLMPPIFLSEAHHSSTEDEAIRASFPGGHRALINTSIATYFLRHRHSQVFKHVGIEFDEVAPRYDALAEGYYINNVKEVATKYAYDGTVLDLACGTGLVGRFHGEAQGLDPCDAHNASRFIGVDVSLRMRDECLRHGWYHKVLLGPMQRVVTAYPDAVDHVICMGALQYLDANELSLVFSRVFQLARRSFTFSADEIPESYNDAQRRRGRAHMHSIDHLAEIEAYGIPVGWKMTDRWRRIGWKSPTSGDEVYTTIFRFERI</sequence>
<evidence type="ECO:0000313" key="2">
    <source>
        <dbReference type="Proteomes" id="UP000327118"/>
    </source>
</evidence>
<keyword evidence="2" id="KW-1185">Reference proteome</keyword>
<evidence type="ECO:0000313" key="1">
    <source>
        <dbReference type="EMBL" id="KAE8351972.1"/>
    </source>
</evidence>
<dbReference type="OrthoDB" id="66144at2759"/>
<dbReference type="AlphaFoldDB" id="A0A5N6Z2S7"/>
<dbReference type="Proteomes" id="UP000327118">
    <property type="component" value="Unassembled WGS sequence"/>
</dbReference>
<dbReference type="SUPFAM" id="SSF53335">
    <property type="entry name" value="S-adenosyl-L-methionine-dependent methyltransferases"/>
    <property type="match status" value="1"/>
</dbReference>
<organism evidence="1 2">
    <name type="scientific">Aspergillus coremiiformis</name>
    <dbReference type="NCBI Taxonomy" id="138285"/>
    <lineage>
        <taxon>Eukaryota</taxon>
        <taxon>Fungi</taxon>
        <taxon>Dikarya</taxon>
        <taxon>Ascomycota</taxon>
        <taxon>Pezizomycotina</taxon>
        <taxon>Eurotiomycetes</taxon>
        <taxon>Eurotiomycetidae</taxon>
        <taxon>Eurotiales</taxon>
        <taxon>Aspergillaceae</taxon>
        <taxon>Aspergillus</taxon>
        <taxon>Aspergillus subgen. Circumdati</taxon>
    </lineage>
</organism>
<proteinExistence type="predicted"/>
<gene>
    <name evidence="1" type="ORF">BDV28DRAFT_136002</name>
</gene>
<dbReference type="Gene3D" id="3.40.50.150">
    <property type="entry name" value="Vaccinia Virus protein VP39"/>
    <property type="match status" value="1"/>
</dbReference>
<accession>A0A5N6Z2S7</accession>
<protein>
    <submittedName>
        <fullName evidence="1">Uncharacterized protein</fullName>
    </submittedName>
</protein>